<feature type="transmembrane region" description="Helical" evidence="1">
    <location>
        <begin position="306"/>
        <end position="329"/>
    </location>
</feature>
<comment type="caution">
    <text evidence="3">The sequence shown here is derived from an EMBL/GenBank/DDBJ whole genome shotgun (WGS) entry which is preliminary data.</text>
</comment>
<protein>
    <submittedName>
        <fullName evidence="3">Acyltransferase family protein</fullName>
        <ecNumber evidence="3">2.3.-.-</ecNumber>
    </submittedName>
</protein>
<feature type="transmembrane region" description="Helical" evidence="1">
    <location>
        <begin position="12"/>
        <end position="30"/>
    </location>
</feature>
<feature type="transmembrane region" description="Helical" evidence="1">
    <location>
        <begin position="202"/>
        <end position="227"/>
    </location>
</feature>
<keyword evidence="1" id="KW-0472">Membrane</keyword>
<keyword evidence="4" id="KW-1185">Reference proteome</keyword>
<proteinExistence type="predicted"/>
<keyword evidence="3" id="KW-0808">Transferase</keyword>
<keyword evidence="3" id="KW-0012">Acyltransferase</keyword>
<feature type="transmembrane region" description="Helical" evidence="1">
    <location>
        <begin position="147"/>
        <end position="164"/>
    </location>
</feature>
<dbReference type="Pfam" id="PF01757">
    <property type="entry name" value="Acyl_transf_3"/>
    <property type="match status" value="1"/>
</dbReference>
<feature type="transmembrane region" description="Helical" evidence="1">
    <location>
        <begin position="239"/>
        <end position="257"/>
    </location>
</feature>
<evidence type="ECO:0000313" key="3">
    <source>
        <dbReference type="EMBL" id="MFC4313378.1"/>
    </source>
</evidence>
<dbReference type="PANTHER" id="PTHR23028">
    <property type="entry name" value="ACETYLTRANSFERASE"/>
    <property type="match status" value="1"/>
</dbReference>
<sequence length="397" mass="43801">MKSTKSQFIAEFEPIRGFAALTVALMHSFFVLDPLGSTAMSGAKVVFNGFAAVTLFFVLSGVVLGLALDRYSGSFAARWRQFLILRVFRIYPMIVVVTAAICLYLLVHGPAPHPGATEWFNRYYQEPLSWYRALQNFLLINVSLNPVGWTLMVEMGIAVIFPLLHRVARRGGLLTNLGMLLALIVLAFLADELRALAPGNRLYVQFCELILPHAYKFYLGLLLPGLATQRVLDRIGSHATSYFAAVVVVLIGARTAVPMLGGSATLAIVFETLAAGTLLLPFCTWNSRGFGARLFHSSAIRWLGRISYSFYLWHFIVLYVTATVLFEYWPGPVPGTHPVALSALLASVSIAIAGVASELSYRYIELRYMDMGRKLSRALAAQAISSSFDQRGKSESR</sequence>
<feature type="transmembrane region" description="Helical" evidence="1">
    <location>
        <begin position="341"/>
        <end position="364"/>
    </location>
</feature>
<name>A0ABV8T0I8_9GAMM</name>
<keyword evidence="1" id="KW-0812">Transmembrane</keyword>
<evidence type="ECO:0000256" key="1">
    <source>
        <dbReference type="SAM" id="Phobius"/>
    </source>
</evidence>
<dbReference type="EMBL" id="JBHSDU010000015">
    <property type="protein sequence ID" value="MFC4313378.1"/>
    <property type="molecule type" value="Genomic_DNA"/>
</dbReference>
<gene>
    <name evidence="3" type="ORF">ACFPN2_30155</name>
</gene>
<dbReference type="InterPro" id="IPR050879">
    <property type="entry name" value="Acyltransferase_3"/>
</dbReference>
<feature type="domain" description="Acyltransferase 3" evidence="2">
    <location>
        <begin position="15"/>
        <end position="352"/>
    </location>
</feature>
<organism evidence="3 4">
    <name type="scientific">Steroidobacter flavus</name>
    <dbReference type="NCBI Taxonomy" id="1842136"/>
    <lineage>
        <taxon>Bacteria</taxon>
        <taxon>Pseudomonadati</taxon>
        <taxon>Pseudomonadota</taxon>
        <taxon>Gammaproteobacteria</taxon>
        <taxon>Steroidobacterales</taxon>
        <taxon>Steroidobacteraceae</taxon>
        <taxon>Steroidobacter</taxon>
    </lineage>
</organism>
<dbReference type="GO" id="GO:0016746">
    <property type="term" value="F:acyltransferase activity"/>
    <property type="evidence" value="ECO:0007669"/>
    <property type="project" value="UniProtKB-KW"/>
</dbReference>
<keyword evidence="1" id="KW-1133">Transmembrane helix</keyword>
<evidence type="ECO:0000259" key="2">
    <source>
        <dbReference type="Pfam" id="PF01757"/>
    </source>
</evidence>
<accession>A0ABV8T0I8</accession>
<feature type="transmembrane region" description="Helical" evidence="1">
    <location>
        <begin position="263"/>
        <end position="285"/>
    </location>
</feature>
<feature type="transmembrane region" description="Helical" evidence="1">
    <location>
        <begin position="171"/>
        <end position="190"/>
    </location>
</feature>
<dbReference type="Proteomes" id="UP001595904">
    <property type="component" value="Unassembled WGS sequence"/>
</dbReference>
<dbReference type="EC" id="2.3.-.-" evidence="3"/>
<dbReference type="RefSeq" id="WP_380603642.1">
    <property type="nucleotide sequence ID" value="NZ_JBHSDU010000015.1"/>
</dbReference>
<dbReference type="InterPro" id="IPR002656">
    <property type="entry name" value="Acyl_transf_3_dom"/>
</dbReference>
<reference evidence="4" key="1">
    <citation type="journal article" date="2019" name="Int. J. Syst. Evol. Microbiol.">
        <title>The Global Catalogue of Microorganisms (GCM) 10K type strain sequencing project: providing services to taxonomists for standard genome sequencing and annotation.</title>
        <authorList>
            <consortium name="The Broad Institute Genomics Platform"/>
            <consortium name="The Broad Institute Genome Sequencing Center for Infectious Disease"/>
            <person name="Wu L."/>
            <person name="Ma J."/>
        </authorList>
    </citation>
    <scope>NUCLEOTIDE SEQUENCE [LARGE SCALE GENOMIC DNA]</scope>
    <source>
        <strain evidence="4">CGMCC 1.10759</strain>
    </source>
</reference>
<feature type="transmembrane region" description="Helical" evidence="1">
    <location>
        <begin position="88"/>
        <end position="107"/>
    </location>
</feature>
<feature type="transmembrane region" description="Helical" evidence="1">
    <location>
        <begin position="50"/>
        <end position="68"/>
    </location>
</feature>
<evidence type="ECO:0000313" key="4">
    <source>
        <dbReference type="Proteomes" id="UP001595904"/>
    </source>
</evidence>